<name>A0A927WPK7_SELRU</name>
<dbReference type="Proteomes" id="UP000761380">
    <property type="component" value="Unassembled WGS sequence"/>
</dbReference>
<sequence>MHIDYAELEQRVVKKLEKAQNTSTQNEDMAKIYDILEKEIVYVAVHVLAEYDKMNKELHS</sequence>
<reference evidence="1" key="1">
    <citation type="submission" date="2019-04" db="EMBL/GenBank/DDBJ databases">
        <title>Evolution of Biomass-Degrading Anaerobic Consortia Revealed by Metagenomics.</title>
        <authorList>
            <person name="Peng X."/>
        </authorList>
    </citation>
    <scope>NUCLEOTIDE SEQUENCE</scope>
    <source>
        <strain evidence="1">SIG240</strain>
    </source>
</reference>
<evidence type="ECO:0000313" key="2">
    <source>
        <dbReference type="Proteomes" id="UP000761380"/>
    </source>
</evidence>
<organism evidence="1 2">
    <name type="scientific">Selenomonas ruminantium</name>
    <dbReference type="NCBI Taxonomy" id="971"/>
    <lineage>
        <taxon>Bacteria</taxon>
        <taxon>Bacillati</taxon>
        <taxon>Bacillota</taxon>
        <taxon>Negativicutes</taxon>
        <taxon>Selenomonadales</taxon>
        <taxon>Selenomonadaceae</taxon>
        <taxon>Selenomonas</taxon>
    </lineage>
</organism>
<proteinExistence type="predicted"/>
<comment type="caution">
    <text evidence="1">The sequence shown here is derived from an EMBL/GenBank/DDBJ whole genome shotgun (WGS) entry which is preliminary data.</text>
</comment>
<dbReference type="EMBL" id="SVBY01000041">
    <property type="protein sequence ID" value="MBE6092863.1"/>
    <property type="molecule type" value="Genomic_DNA"/>
</dbReference>
<protein>
    <submittedName>
        <fullName evidence="1">Uncharacterized protein</fullName>
    </submittedName>
</protein>
<accession>A0A927WPK7</accession>
<evidence type="ECO:0000313" key="1">
    <source>
        <dbReference type="EMBL" id="MBE6092863.1"/>
    </source>
</evidence>
<dbReference type="AlphaFoldDB" id="A0A927WPK7"/>
<gene>
    <name evidence="1" type="ORF">E7201_06820</name>
</gene>